<dbReference type="KEGG" id="asn:102384293"/>
<gene>
    <name evidence="5" type="primary">LOC102384293</name>
</gene>
<proteinExistence type="predicted"/>
<evidence type="ECO:0000256" key="2">
    <source>
        <dbReference type="SAM" id="MobiDB-lite"/>
    </source>
</evidence>
<organism evidence="4 5">
    <name type="scientific">Alligator sinensis</name>
    <name type="common">Chinese alligator</name>
    <dbReference type="NCBI Taxonomy" id="38654"/>
    <lineage>
        <taxon>Eukaryota</taxon>
        <taxon>Metazoa</taxon>
        <taxon>Chordata</taxon>
        <taxon>Craniata</taxon>
        <taxon>Vertebrata</taxon>
        <taxon>Euteleostomi</taxon>
        <taxon>Archelosauria</taxon>
        <taxon>Archosauria</taxon>
        <taxon>Crocodylia</taxon>
        <taxon>Alligatoridae</taxon>
        <taxon>Alligatorinae</taxon>
        <taxon>Alligator</taxon>
    </lineage>
</organism>
<dbReference type="InterPro" id="IPR041966">
    <property type="entry name" value="LOTUS-like"/>
</dbReference>
<dbReference type="Gene3D" id="3.30.420.610">
    <property type="entry name" value="LOTUS domain-like"/>
    <property type="match status" value="1"/>
</dbReference>
<feature type="compositionally biased region" description="Basic residues" evidence="2">
    <location>
        <begin position="135"/>
        <end position="145"/>
    </location>
</feature>
<dbReference type="RefSeq" id="XP_006026853.1">
    <property type="nucleotide sequence ID" value="XM_006026791.1"/>
</dbReference>
<dbReference type="PROSITE" id="PS51644">
    <property type="entry name" value="HTH_OST"/>
    <property type="match status" value="1"/>
</dbReference>
<evidence type="ECO:0000313" key="5">
    <source>
        <dbReference type="RefSeq" id="XP_006026853.1"/>
    </source>
</evidence>
<name>A0A1U7RVY5_ALLSI</name>
<feature type="region of interest" description="Disordered" evidence="2">
    <location>
        <begin position="105"/>
        <end position="157"/>
    </location>
</feature>
<evidence type="ECO:0000259" key="3">
    <source>
        <dbReference type="PROSITE" id="PS51644"/>
    </source>
</evidence>
<feature type="region of interest" description="Disordered" evidence="2">
    <location>
        <begin position="197"/>
        <end position="226"/>
    </location>
</feature>
<evidence type="ECO:0000256" key="1">
    <source>
        <dbReference type="ARBA" id="ARBA00022782"/>
    </source>
</evidence>
<dbReference type="GeneID" id="102384293"/>
<dbReference type="InterPro" id="IPR025605">
    <property type="entry name" value="OST-HTH/LOTUS_dom"/>
</dbReference>
<sequence length="282" mass="30362">MPGVAGRSVEPPCSVLALKGAVLKVLLSQPGGVAVWDLERLFCQHHGWPLELRQHGYHSLQHLLGDMADLVVLAEEENELQVRCQHPTCHLTGTPMKTPQVQVDKWAGPDPPQAGPRAWSSCRNLSTSHPCKPQAKPHRKHRTRGKASIPPNRTISLSHLPQSHLPVASHQQQLPLLSSSNQPLSLELFQATPPVPPVPVPTLAPGPSQLPCPQHPAKPQRDPPAASQAYSATYLISFPLDGATSVKDKLQAMPSVVEMGSISYIAMGGMYEALLAALDPGV</sequence>
<protein>
    <submittedName>
        <fullName evidence="5">Uncharacterized protein LOC102384293</fullName>
    </submittedName>
</protein>
<feature type="domain" description="HTH OST-type" evidence="3">
    <location>
        <begin position="14"/>
        <end position="88"/>
    </location>
</feature>
<dbReference type="InParanoid" id="A0A1U7RVY5"/>
<keyword evidence="1" id="KW-0221">Differentiation</keyword>
<dbReference type="Pfam" id="PF12872">
    <property type="entry name" value="OST-HTH"/>
    <property type="match status" value="1"/>
</dbReference>
<dbReference type="AlphaFoldDB" id="A0A1U7RVY5"/>
<feature type="compositionally biased region" description="Pro residues" evidence="2">
    <location>
        <begin position="197"/>
        <end position="216"/>
    </location>
</feature>
<dbReference type="GO" id="GO:0030154">
    <property type="term" value="P:cell differentiation"/>
    <property type="evidence" value="ECO:0007669"/>
    <property type="project" value="UniProtKB-KW"/>
</dbReference>
<keyword evidence="4" id="KW-1185">Reference proteome</keyword>
<evidence type="ECO:0000313" key="4">
    <source>
        <dbReference type="Proteomes" id="UP000189705"/>
    </source>
</evidence>
<dbReference type="Proteomes" id="UP000189705">
    <property type="component" value="Unplaced"/>
</dbReference>
<reference evidence="5" key="1">
    <citation type="submission" date="2025-08" db="UniProtKB">
        <authorList>
            <consortium name="RefSeq"/>
        </authorList>
    </citation>
    <scope>IDENTIFICATION</scope>
</reference>
<accession>A0A1U7RVY5</accession>
<dbReference type="CDD" id="cd08824">
    <property type="entry name" value="LOTUS"/>
    <property type="match status" value="1"/>
</dbReference>